<feature type="region of interest" description="Disordered" evidence="1">
    <location>
        <begin position="84"/>
        <end position="106"/>
    </location>
</feature>
<accession>A0AAP0GF54</accession>
<evidence type="ECO:0000313" key="2">
    <source>
        <dbReference type="EMBL" id="KAK8956808.1"/>
    </source>
</evidence>
<dbReference type="AlphaFoldDB" id="A0AAP0GF54"/>
<proteinExistence type="predicted"/>
<evidence type="ECO:0000256" key="1">
    <source>
        <dbReference type="SAM" id="MobiDB-lite"/>
    </source>
</evidence>
<keyword evidence="3" id="KW-1185">Reference proteome</keyword>
<dbReference type="EMBL" id="JBBWWQ010000001">
    <property type="protein sequence ID" value="KAK8956808.1"/>
    <property type="molecule type" value="Genomic_DNA"/>
</dbReference>
<dbReference type="Proteomes" id="UP001418222">
    <property type="component" value="Unassembled WGS sequence"/>
</dbReference>
<sequence length="165" mass="18668">MRVCVLYDTGCGEVTACPKRVLKSTLPGFLFTPVSAAETGETGGSRGNRGNRGGMEDVAKTKSFRDEDMLTRRAFLRSYPLRWEEEEEEEGGEKHHEEEEEEGSRWKKKKKLAKVKSVMKSNLIGVLQWGEGKILLLRKMKSKVGYYLLACHPFGFKTSKFLTAD</sequence>
<organism evidence="2 3">
    <name type="scientific">Platanthera zijinensis</name>
    <dbReference type="NCBI Taxonomy" id="2320716"/>
    <lineage>
        <taxon>Eukaryota</taxon>
        <taxon>Viridiplantae</taxon>
        <taxon>Streptophyta</taxon>
        <taxon>Embryophyta</taxon>
        <taxon>Tracheophyta</taxon>
        <taxon>Spermatophyta</taxon>
        <taxon>Magnoliopsida</taxon>
        <taxon>Liliopsida</taxon>
        <taxon>Asparagales</taxon>
        <taxon>Orchidaceae</taxon>
        <taxon>Orchidoideae</taxon>
        <taxon>Orchideae</taxon>
        <taxon>Orchidinae</taxon>
        <taxon>Platanthera</taxon>
    </lineage>
</organism>
<name>A0AAP0GF54_9ASPA</name>
<protein>
    <submittedName>
        <fullName evidence="2">Uncharacterized protein</fullName>
    </submittedName>
</protein>
<reference evidence="2 3" key="1">
    <citation type="journal article" date="2022" name="Nat. Plants">
        <title>Genomes of leafy and leafless Platanthera orchids illuminate the evolution of mycoheterotrophy.</title>
        <authorList>
            <person name="Li M.H."/>
            <person name="Liu K.W."/>
            <person name="Li Z."/>
            <person name="Lu H.C."/>
            <person name="Ye Q.L."/>
            <person name="Zhang D."/>
            <person name="Wang J.Y."/>
            <person name="Li Y.F."/>
            <person name="Zhong Z.M."/>
            <person name="Liu X."/>
            <person name="Yu X."/>
            <person name="Liu D.K."/>
            <person name="Tu X.D."/>
            <person name="Liu B."/>
            <person name="Hao Y."/>
            <person name="Liao X.Y."/>
            <person name="Jiang Y.T."/>
            <person name="Sun W.H."/>
            <person name="Chen J."/>
            <person name="Chen Y.Q."/>
            <person name="Ai Y."/>
            <person name="Zhai J.W."/>
            <person name="Wu S.S."/>
            <person name="Zhou Z."/>
            <person name="Hsiao Y.Y."/>
            <person name="Wu W.L."/>
            <person name="Chen Y.Y."/>
            <person name="Lin Y.F."/>
            <person name="Hsu J.L."/>
            <person name="Li C.Y."/>
            <person name="Wang Z.W."/>
            <person name="Zhao X."/>
            <person name="Zhong W.Y."/>
            <person name="Ma X.K."/>
            <person name="Ma L."/>
            <person name="Huang J."/>
            <person name="Chen G.Z."/>
            <person name="Huang M.Z."/>
            <person name="Huang L."/>
            <person name="Peng D.H."/>
            <person name="Luo Y.B."/>
            <person name="Zou S.Q."/>
            <person name="Chen S.P."/>
            <person name="Lan S."/>
            <person name="Tsai W.C."/>
            <person name="Van de Peer Y."/>
            <person name="Liu Z.J."/>
        </authorList>
    </citation>
    <scope>NUCLEOTIDE SEQUENCE [LARGE SCALE GENOMIC DNA]</scope>
    <source>
        <strain evidence="2">Lor287</strain>
    </source>
</reference>
<gene>
    <name evidence="2" type="ORF">KSP39_PZI000122</name>
</gene>
<comment type="caution">
    <text evidence="2">The sequence shown here is derived from an EMBL/GenBank/DDBJ whole genome shotgun (WGS) entry which is preliminary data.</text>
</comment>
<evidence type="ECO:0000313" key="3">
    <source>
        <dbReference type="Proteomes" id="UP001418222"/>
    </source>
</evidence>